<dbReference type="PANTHER" id="PTHR45588:SF1">
    <property type="entry name" value="WW DOMAIN-CONTAINING PROTEIN"/>
    <property type="match status" value="1"/>
</dbReference>
<feature type="region of interest" description="Disordered" evidence="2">
    <location>
        <begin position="1"/>
        <end position="21"/>
    </location>
</feature>
<sequence length="685" mass="76902">MSNVRSCHESPSNGDFGNRLASQSPITCLPAWRYRPPHPNEKPKFDPLAPPNIEQIDLGDYTRPNVTNLDPNDKKGWDYFNAGLRLMLSYQHELAARCFIACLETSKYCALAHGFVALCHAPNYNFKGEAYYESAHHPEEEDYDDLLCVFPSQQVAERHSKKGVDLIEEIRKMNGGIGKSGKKGKNKKKGSKGNKNKNGNNQSNGIADSTGSKPTEESDTVPTPISDVEVQLLLAIRILTCHPGLEHTLSDDIVGRPYADAMRKVYEKYPDDPEVAYCFAESLMVLNAWHLYEYPTGTAVSPDVDETRTVLERSLALHKDHAGLCHMYVHLSEMSAHPELALTACEPLRNNFPQAGHLIHMPTHIDVLVGDYEKCVLYNCKAIEADERSMLISPGTAGRESFYFGYIVHNFHMSVYGAILGGFEAKAMALSERLNQALTEEMFEENPDLTAYLEAYSALDVHVLIRFGRWQKILELASPKNQSLMLFRAASIRFGRALAYANMGNIQEAKREVHKFDSLRGDPDAAFRILHNNSVERLLAVDSVMAHGEIAYREGKHEEAFELLRKAVNMQDNLKYDEPWGKMQPIRHALGGLLLEQGHLDESEKVFRQDLKLHPRNPWALVGLMAVLRKKATKGKGCCSESSSASDYAQEIAQLDETLKEQRRQKFADVDIKVACACCEEETTE</sequence>
<name>A0A9K3Q761_9STRA</name>
<reference evidence="3" key="1">
    <citation type="journal article" date="2021" name="Sci. Rep.">
        <title>Diploid genomic architecture of Nitzschia inconspicua, an elite biomass production diatom.</title>
        <authorList>
            <person name="Oliver A."/>
            <person name="Podell S."/>
            <person name="Pinowska A."/>
            <person name="Traller J.C."/>
            <person name="Smith S.R."/>
            <person name="McClure R."/>
            <person name="Beliaev A."/>
            <person name="Bohutskyi P."/>
            <person name="Hill E.A."/>
            <person name="Rabines A."/>
            <person name="Zheng H."/>
            <person name="Allen L.Z."/>
            <person name="Kuo A."/>
            <person name="Grigoriev I.V."/>
            <person name="Allen A.E."/>
            <person name="Hazlebeck D."/>
            <person name="Allen E.E."/>
        </authorList>
    </citation>
    <scope>NUCLEOTIDE SEQUENCE</scope>
    <source>
        <strain evidence="3">Hildebrandi</strain>
    </source>
</reference>
<evidence type="ECO:0000313" key="4">
    <source>
        <dbReference type="Proteomes" id="UP000693970"/>
    </source>
</evidence>
<dbReference type="PANTHER" id="PTHR45588">
    <property type="entry name" value="TPR DOMAIN-CONTAINING PROTEIN"/>
    <property type="match status" value="1"/>
</dbReference>
<evidence type="ECO:0000313" key="3">
    <source>
        <dbReference type="EMBL" id="KAG7373992.1"/>
    </source>
</evidence>
<dbReference type="EMBL" id="JAGRRH010000001">
    <property type="protein sequence ID" value="KAG7373992.1"/>
    <property type="molecule type" value="Genomic_DNA"/>
</dbReference>
<dbReference type="Proteomes" id="UP000693970">
    <property type="component" value="Unassembled WGS sequence"/>
</dbReference>
<comment type="caution">
    <text evidence="3">The sequence shown here is derived from an EMBL/GenBank/DDBJ whole genome shotgun (WGS) entry which is preliminary data.</text>
</comment>
<evidence type="ECO:0000256" key="2">
    <source>
        <dbReference type="SAM" id="MobiDB-lite"/>
    </source>
</evidence>
<dbReference type="AlphaFoldDB" id="A0A9K3Q761"/>
<protein>
    <submittedName>
        <fullName evidence="3">Tetratricopeptide repeat protein</fullName>
    </submittedName>
</protein>
<feature type="region of interest" description="Disordered" evidence="2">
    <location>
        <begin position="175"/>
        <end position="223"/>
    </location>
</feature>
<dbReference type="PROSITE" id="PS50005">
    <property type="entry name" value="TPR"/>
    <property type="match status" value="1"/>
</dbReference>
<dbReference type="OrthoDB" id="414774at2759"/>
<feature type="compositionally biased region" description="Low complexity" evidence="2">
    <location>
        <begin position="196"/>
        <end position="205"/>
    </location>
</feature>
<evidence type="ECO:0000256" key="1">
    <source>
        <dbReference type="PROSITE-ProRule" id="PRU00339"/>
    </source>
</evidence>
<feature type="compositionally biased region" description="Basic residues" evidence="2">
    <location>
        <begin position="180"/>
        <end position="195"/>
    </location>
</feature>
<keyword evidence="4" id="KW-1185">Reference proteome</keyword>
<reference evidence="3" key="2">
    <citation type="submission" date="2021-04" db="EMBL/GenBank/DDBJ databases">
        <authorList>
            <person name="Podell S."/>
        </authorList>
    </citation>
    <scope>NUCLEOTIDE SEQUENCE</scope>
    <source>
        <strain evidence="3">Hildebrandi</strain>
    </source>
</reference>
<gene>
    <name evidence="3" type="ORF">IV203_013087</name>
</gene>
<feature type="repeat" description="TPR" evidence="1">
    <location>
        <begin position="584"/>
        <end position="617"/>
    </location>
</feature>
<organism evidence="3 4">
    <name type="scientific">Nitzschia inconspicua</name>
    <dbReference type="NCBI Taxonomy" id="303405"/>
    <lineage>
        <taxon>Eukaryota</taxon>
        <taxon>Sar</taxon>
        <taxon>Stramenopiles</taxon>
        <taxon>Ochrophyta</taxon>
        <taxon>Bacillariophyta</taxon>
        <taxon>Bacillariophyceae</taxon>
        <taxon>Bacillariophycidae</taxon>
        <taxon>Bacillariales</taxon>
        <taxon>Bacillariaceae</taxon>
        <taxon>Nitzschia</taxon>
    </lineage>
</organism>
<keyword evidence="1" id="KW-0802">TPR repeat</keyword>
<proteinExistence type="predicted"/>
<dbReference type="InterPro" id="IPR019734">
    <property type="entry name" value="TPR_rpt"/>
</dbReference>
<accession>A0A9K3Q761</accession>